<dbReference type="EMBL" id="QGMY01000018">
    <property type="protein sequence ID" value="PWR69851.1"/>
    <property type="molecule type" value="Genomic_DNA"/>
</dbReference>
<dbReference type="Proteomes" id="UP000245657">
    <property type="component" value="Unassembled WGS sequence"/>
</dbReference>
<dbReference type="AlphaFoldDB" id="A0A2V2N2Z1"/>
<reference evidence="1 2" key="1">
    <citation type="submission" date="2018-05" db="EMBL/GenBank/DDBJ databases">
        <title>Draft genome of Methanospirillum lacunae Ki8-1.</title>
        <authorList>
            <person name="Dueholm M.S."/>
            <person name="Nielsen P.H."/>
            <person name="Bakmann L.F."/>
            <person name="Otzen D.E."/>
        </authorList>
    </citation>
    <scope>NUCLEOTIDE SEQUENCE [LARGE SCALE GENOMIC DNA]</scope>
    <source>
        <strain evidence="1 2">Ki8-1</strain>
    </source>
</reference>
<name>A0A2V2N2Z1_9EURY</name>
<protein>
    <submittedName>
        <fullName evidence="1">Uncharacterized protein</fullName>
    </submittedName>
</protein>
<keyword evidence="2" id="KW-1185">Reference proteome</keyword>
<evidence type="ECO:0000313" key="1">
    <source>
        <dbReference type="EMBL" id="PWR69851.1"/>
    </source>
</evidence>
<comment type="caution">
    <text evidence="1">The sequence shown here is derived from an EMBL/GenBank/DDBJ whole genome shotgun (WGS) entry which is preliminary data.</text>
</comment>
<evidence type="ECO:0000313" key="2">
    <source>
        <dbReference type="Proteomes" id="UP000245657"/>
    </source>
</evidence>
<sequence length="130" mass="14819">MIETVVGMASNQGSIHSTSKCLVDVPCETSLRHHLQKLDFDYLQNNNVEILTSDAISILNPGKKYKFTIDFSLEPYYGNQTEENSEYIIRSQTKKSTNDFYGYSRLKNCSKLKNSLNVYVDISTPLFQCS</sequence>
<organism evidence="1 2">
    <name type="scientific">Methanospirillum lacunae</name>
    <dbReference type="NCBI Taxonomy" id="668570"/>
    <lineage>
        <taxon>Archaea</taxon>
        <taxon>Methanobacteriati</taxon>
        <taxon>Methanobacteriota</taxon>
        <taxon>Stenosarchaea group</taxon>
        <taxon>Methanomicrobia</taxon>
        <taxon>Methanomicrobiales</taxon>
        <taxon>Methanospirillaceae</taxon>
        <taxon>Methanospirillum</taxon>
    </lineage>
</organism>
<accession>A0A2V2N2Z1</accession>
<gene>
    <name evidence="1" type="ORF">DK846_16880</name>
</gene>
<proteinExistence type="predicted"/>